<proteinExistence type="inferred from homology"/>
<dbReference type="PROSITE" id="PS50860">
    <property type="entry name" value="AA_TRNA_LIGASE_II_ALA"/>
    <property type="match status" value="1"/>
</dbReference>
<dbReference type="InterPro" id="IPR050058">
    <property type="entry name" value="Ala-tRNA_ligase"/>
</dbReference>
<dbReference type="InterPro" id="IPR023033">
    <property type="entry name" value="Ala_tRNA_ligase_euk/bac"/>
</dbReference>
<dbReference type="Gene3D" id="6.10.250.550">
    <property type="match status" value="1"/>
</dbReference>
<keyword evidence="5 14" id="KW-0479">Metal-binding</keyword>
<dbReference type="Gene3D" id="2.40.30.130">
    <property type="match status" value="1"/>
</dbReference>
<dbReference type="GO" id="GO:0000049">
    <property type="term" value="F:tRNA binding"/>
    <property type="evidence" value="ECO:0007669"/>
    <property type="project" value="UniProtKB-KW"/>
</dbReference>
<evidence type="ECO:0000313" key="18">
    <source>
        <dbReference type="Proteomes" id="UP000184442"/>
    </source>
</evidence>
<evidence type="ECO:0000256" key="6">
    <source>
        <dbReference type="ARBA" id="ARBA00022741"/>
    </source>
</evidence>
<evidence type="ECO:0000313" key="17">
    <source>
        <dbReference type="EMBL" id="SHI91673.1"/>
    </source>
</evidence>
<dbReference type="FunFam" id="3.30.54.20:FF:000001">
    <property type="entry name" value="Alanine--tRNA ligase"/>
    <property type="match status" value="1"/>
</dbReference>
<feature type="binding site" evidence="14">
    <location>
        <position position="670"/>
    </location>
    <ligand>
        <name>Zn(2+)</name>
        <dbReference type="ChEBI" id="CHEBI:29105"/>
    </ligand>
</feature>
<dbReference type="GO" id="GO:0005524">
    <property type="term" value="F:ATP binding"/>
    <property type="evidence" value="ECO:0007669"/>
    <property type="project" value="UniProtKB-UniRule"/>
</dbReference>
<keyword evidence="10 14" id="KW-0648">Protein biosynthesis</keyword>
<evidence type="ECO:0000256" key="3">
    <source>
        <dbReference type="ARBA" id="ARBA00022555"/>
    </source>
</evidence>
<evidence type="ECO:0000256" key="1">
    <source>
        <dbReference type="ARBA" id="ARBA00004496"/>
    </source>
</evidence>
<evidence type="ECO:0000256" key="4">
    <source>
        <dbReference type="ARBA" id="ARBA00022598"/>
    </source>
</evidence>
<gene>
    <name evidence="14" type="primary">alaS</name>
    <name evidence="17" type="ORF">SAMN02745176_01775</name>
</gene>
<dbReference type="GO" id="GO:0016740">
    <property type="term" value="F:transferase activity"/>
    <property type="evidence" value="ECO:0007669"/>
    <property type="project" value="UniProtKB-ARBA"/>
</dbReference>
<keyword evidence="6 14" id="KW-0547">Nucleotide-binding</keyword>
<dbReference type="PRINTS" id="PR00980">
    <property type="entry name" value="TRNASYNTHALA"/>
</dbReference>
<dbReference type="InterPro" id="IPR002318">
    <property type="entry name" value="Ala-tRNA-lgiase_IIc"/>
</dbReference>
<dbReference type="InterPro" id="IPR003156">
    <property type="entry name" value="DHHA1_dom"/>
</dbReference>
<feature type="binding site" evidence="14">
    <location>
        <position position="564"/>
    </location>
    <ligand>
        <name>Zn(2+)</name>
        <dbReference type="ChEBI" id="CHEBI:29105"/>
    </ligand>
</feature>
<dbReference type="Gene3D" id="3.30.54.20">
    <property type="match status" value="1"/>
</dbReference>
<evidence type="ECO:0000259" key="16">
    <source>
        <dbReference type="PROSITE" id="PS50860"/>
    </source>
</evidence>
<dbReference type="Gene3D" id="3.30.980.10">
    <property type="entry name" value="Threonyl-trna Synthetase, Chain A, domain 2"/>
    <property type="match status" value="1"/>
</dbReference>
<dbReference type="GO" id="GO:0140096">
    <property type="term" value="F:catalytic activity, acting on a protein"/>
    <property type="evidence" value="ECO:0007669"/>
    <property type="project" value="UniProtKB-ARBA"/>
</dbReference>
<feature type="domain" description="Alanyl-transfer RNA synthetases family profile" evidence="16">
    <location>
        <begin position="4"/>
        <end position="709"/>
    </location>
</feature>
<keyword evidence="9 14" id="KW-0694">RNA-binding</keyword>
<comment type="catalytic activity">
    <reaction evidence="13 14">
        <text>tRNA(Ala) + L-alanine + ATP = L-alanyl-tRNA(Ala) + AMP + diphosphate</text>
        <dbReference type="Rhea" id="RHEA:12540"/>
        <dbReference type="Rhea" id="RHEA-COMP:9657"/>
        <dbReference type="Rhea" id="RHEA-COMP:9923"/>
        <dbReference type="ChEBI" id="CHEBI:30616"/>
        <dbReference type="ChEBI" id="CHEBI:33019"/>
        <dbReference type="ChEBI" id="CHEBI:57972"/>
        <dbReference type="ChEBI" id="CHEBI:78442"/>
        <dbReference type="ChEBI" id="CHEBI:78497"/>
        <dbReference type="ChEBI" id="CHEBI:456215"/>
        <dbReference type="EC" id="6.1.1.7"/>
    </reaction>
</comment>
<keyword evidence="18" id="KW-1185">Reference proteome</keyword>
<keyword evidence="7 14" id="KW-0862">Zinc</keyword>
<evidence type="ECO:0000256" key="12">
    <source>
        <dbReference type="ARBA" id="ARBA00024779"/>
    </source>
</evidence>
<dbReference type="RefSeq" id="WP_073025857.1">
    <property type="nucleotide sequence ID" value="NZ_FQZS01000011.1"/>
</dbReference>
<dbReference type="FunFam" id="2.40.30.130:FF:000001">
    <property type="entry name" value="Alanine--tRNA ligase"/>
    <property type="match status" value="1"/>
</dbReference>
<dbReference type="HAMAP" id="MF_00036_B">
    <property type="entry name" value="Ala_tRNA_synth_B"/>
    <property type="match status" value="1"/>
</dbReference>
<evidence type="ECO:0000256" key="10">
    <source>
        <dbReference type="ARBA" id="ARBA00022917"/>
    </source>
</evidence>
<dbReference type="Pfam" id="PF07973">
    <property type="entry name" value="tRNA_SAD"/>
    <property type="match status" value="1"/>
</dbReference>
<dbReference type="GO" id="GO:0006419">
    <property type="term" value="P:alanyl-tRNA aminoacylation"/>
    <property type="evidence" value="ECO:0007669"/>
    <property type="project" value="UniProtKB-UniRule"/>
</dbReference>
<evidence type="ECO:0000256" key="8">
    <source>
        <dbReference type="ARBA" id="ARBA00022840"/>
    </source>
</evidence>
<dbReference type="InterPro" id="IPR045864">
    <property type="entry name" value="aa-tRNA-synth_II/BPL/LPL"/>
</dbReference>
<feature type="coiled-coil region" evidence="15">
    <location>
        <begin position="725"/>
        <end position="759"/>
    </location>
</feature>
<dbReference type="OrthoDB" id="9803884at2"/>
<dbReference type="Pfam" id="PF01411">
    <property type="entry name" value="tRNA-synt_2c"/>
    <property type="match status" value="1"/>
</dbReference>
<evidence type="ECO:0000256" key="2">
    <source>
        <dbReference type="ARBA" id="ARBA00008226"/>
    </source>
</evidence>
<dbReference type="InterPro" id="IPR018163">
    <property type="entry name" value="Thr/Ala-tRNA-synth_IIc_edit"/>
</dbReference>
<evidence type="ECO:0000256" key="11">
    <source>
        <dbReference type="ARBA" id="ARBA00023146"/>
    </source>
</evidence>
<organism evidence="17 18">
    <name type="scientific">Lutispora thermophila DSM 19022</name>
    <dbReference type="NCBI Taxonomy" id="1122184"/>
    <lineage>
        <taxon>Bacteria</taxon>
        <taxon>Bacillati</taxon>
        <taxon>Bacillota</taxon>
        <taxon>Clostridia</taxon>
        <taxon>Lutisporales</taxon>
        <taxon>Lutisporaceae</taxon>
        <taxon>Lutispora</taxon>
    </lineage>
</organism>
<dbReference type="NCBIfam" id="TIGR00344">
    <property type="entry name" value="alaS"/>
    <property type="match status" value="1"/>
</dbReference>
<dbReference type="InterPro" id="IPR009000">
    <property type="entry name" value="Transl_B-barrel_sf"/>
</dbReference>
<dbReference type="GO" id="GO:0008270">
    <property type="term" value="F:zinc ion binding"/>
    <property type="evidence" value="ECO:0007669"/>
    <property type="project" value="UniProtKB-UniRule"/>
</dbReference>
<comment type="subcellular location">
    <subcellularLocation>
        <location evidence="1 14">Cytoplasm</location>
    </subcellularLocation>
</comment>
<dbReference type="SUPFAM" id="SSF55186">
    <property type="entry name" value="ThrRS/AlaRS common domain"/>
    <property type="match status" value="1"/>
</dbReference>
<dbReference type="FunFam" id="3.10.310.40:FF:000001">
    <property type="entry name" value="Alanine--tRNA ligase"/>
    <property type="match status" value="1"/>
</dbReference>
<dbReference type="InterPro" id="IPR018165">
    <property type="entry name" value="Ala-tRNA-synth_IIc_core"/>
</dbReference>
<evidence type="ECO:0000256" key="9">
    <source>
        <dbReference type="ARBA" id="ARBA00022884"/>
    </source>
</evidence>
<keyword evidence="14" id="KW-0963">Cytoplasm</keyword>
<dbReference type="GO" id="GO:0005829">
    <property type="term" value="C:cytosol"/>
    <property type="evidence" value="ECO:0007669"/>
    <property type="project" value="TreeGrafter"/>
</dbReference>
<keyword evidence="8 14" id="KW-0067">ATP-binding</keyword>
<evidence type="ECO:0000256" key="15">
    <source>
        <dbReference type="SAM" id="Coils"/>
    </source>
</evidence>
<dbReference type="InterPro" id="IPR018162">
    <property type="entry name" value="Ala-tRNA-ligase_IIc_anticod-bd"/>
</dbReference>
<dbReference type="CDD" id="cd00673">
    <property type="entry name" value="AlaRS_core"/>
    <property type="match status" value="1"/>
</dbReference>
<dbReference type="Pfam" id="PF02272">
    <property type="entry name" value="DHHA1"/>
    <property type="match status" value="1"/>
</dbReference>
<dbReference type="GO" id="GO:0004813">
    <property type="term" value="F:alanine-tRNA ligase activity"/>
    <property type="evidence" value="ECO:0007669"/>
    <property type="project" value="UniProtKB-UniRule"/>
</dbReference>
<protein>
    <recommendedName>
        <fullName evidence="14">Alanine--tRNA ligase</fullName>
        <ecNumber evidence="14">6.1.1.7</ecNumber>
    </recommendedName>
    <alternativeName>
        <fullName evidence="14">Alanyl-tRNA synthetase</fullName>
        <shortName evidence="14">AlaRS</shortName>
    </alternativeName>
</protein>
<dbReference type="FunFam" id="3.30.980.10:FF:000004">
    <property type="entry name" value="Alanine--tRNA ligase, cytoplasmic"/>
    <property type="match status" value="1"/>
</dbReference>
<dbReference type="SUPFAM" id="SSF50447">
    <property type="entry name" value="Translation proteins"/>
    <property type="match status" value="1"/>
</dbReference>
<sequence>MEKLGLNEIREKFLSFFETKEHLRLKSASLIPEKDKSLLLINSGMAPLKPYFTGQEVPPKKRVTTCQKCIRTPDIERVGKTARHGTFFEMLGNFSFGDYFKSEAISWAWEFCTQWLKMPEERLWVTIYQDDDEAFEIWNKKIGLASERIVRMGKEDNFWEIGLGPCGPCSEIYFDRGEKYGCGKPDCKIGCDCDRYIEFWNLVFTQFDKDEEGNYNKLAKPNIDTGMGLERMSVIMQDVYNIFEIDTIRHTLDYICSLAGVEYGKDPTKDVSIRVITDHIRSVTFLVSDGVLPSNEGRGYVLRRLLRRGARHGKLLGFKGPFLSMVSKKVIEAYHQAYPELKEKEKYIQNIIKIEEERFEETLEQGLEKLQEYIKLMNGTDTLSGEAAFKLYDTYGFPLDLTKDMLEEHGLKVDEEAFIEEMERQRKRARTARGDNEAEGWKEDIYSKLDKNIKTTFVGYDNLSYPSIIKAIIADNTIVDKASEGMDIGIILSETPFYAESGGQVADTGVIKGLGFKLHVYDCKKVTGGRFVHHCKVTEGQVAVDDSCTAHVDKKRRLATARNHSVTHLLHKALRDVLGTHVEQAGSLVEKDRLRFDFTHFKAMTGEELAKVEREVNSAIWKSMDITISEVTIDEAKAMGAMALFGEKYGDIVRVVKMGDYSIELCGGTHMTNTSQIGMFKIISESGIAAGIRRIEAITGEALYEYLLRKENIIQDACSKLKTNEDELIKKIEHTLKENKDYEKEIQILKDRIADTSINDYLSKAKEIGNIKYIVLDANSSSIEDMRALGDKLKEKLRSGIVILYSMGSDKTTILAMASKQALSLGVHAGNIIKEITKLGNGSGGGRPDMAQGGIKDNSKLDEIKEAIPMILKKQIE</sequence>
<keyword evidence="15" id="KW-0175">Coiled coil</keyword>
<accession>A0A1M6F1V6</accession>
<dbReference type="SUPFAM" id="SSF101353">
    <property type="entry name" value="Putative anticodon-binding domain of alanyl-tRNA synthetase (AlaRS)"/>
    <property type="match status" value="1"/>
</dbReference>
<dbReference type="Gene3D" id="3.10.310.40">
    <property type="match status" value="1"/>
</dbReference>
<feature type="binding site" evidence="14">
    <location>
        <position position="568"/>
    </location>
    <ligand>
        <name>Zn(2+)</name>
        <dbReference type="ChEBI" id="CHEBI:29105"/>
    </ligand>
</feature>
<dbReference type="EMBL" id="FQZS01000011">
    <property type="protein sequence ID" value="SHI91673.1"/>
    <property type="molecule type" value="Genomic_DNA"/>
</dbReference>
<dbReference type="Proteomes" id="UP000184442">
    <property type="component" value="Unassembled WGS sequence"/>
</dbReference>
<comment type="domain">
    <text evidence="14">Consists of three domains; the N-terminal catalytic domain, the editing domain and the C-terminal C-Ala domain. The editing domain removes incorrectly charged amino acids, while the C-Ala domain, along with tRNA(Ala), serves as a bridge to cooperatively bring together the editing and aminoacylation centers thus stimulating deacylation of misacylated tRNAs.</text>
</comment>
<dbReference type="InterPro" id="IPR018164">
    <property type="entry name" value="Ala-tRNA-synth_IIc_N"/>
</dbReference>
<dbReference type="PANTHER" id="PTHR11777">
    <property type="entry name" value="ALANYL-TRNA SYNTHETASE"/>
    <property type="match status" value="1"/>
</dbReference>
<dbReference type="SUPFAM" id="SSF55681">
    <property type="entry name" value="Class II aaRS and biotin synthetases"/>
    <property type="match status" value="1"/>
</dbReference>
<comment type="cofactor">
    <cofactor evidence="14">
        <name>Zn(2+)</name>
        <dbReference type="ChEBI" id="CHEBI:29105"/>
    </cofactor>
    <text evidence="14">Binds 1 zinc ion per subunit.</text>
</comment>
<evidence type="ECO:0000256" key="13">
    <source>
        <dbReference type="ARBA" id="ARBA00048300"/>
    </source>
</evidence>
<evidence type="ECO:0000256" key="7">
    <source>
        <dbReference type="ARBA" id="ARBA00022833"/>
    </source>
</evidence>
<dbReference type="EC" id="6.1.1.7" evidence="14"/>
<dbReference type="SMART" id="SM00863">
    <property type="entry name" value="tRNA_SAD"/>
    <property type="match status" value="1"/>
</dbReference>
<keyword evidence="11 14" id="KW-0030">Aminoacyl-tRNA synthetase</keyword>
<comment type="function">
    <text evidence="12 14">Catalyzes the attachment of alanine to tRNA(Ala) in a two-step reaction: alanine is first activated by ATP to form Ala-AMP and then transferred to the acceptor end of tRNA(Ala). Also edits incorrectly charged Ser-tRNA(Ala) and Gly-tRNA(Ala) via its editing domain.</text>
</comment>
<comment type="similarity">
    <text evidence="2 14">Belongs to the class-II aminoacyl-tRNA synthetase family.</text>
</comment>
<evidence type="ECO:0000256" key="14">
    <source>
        <dbReference type="HAMAP-Rule" id="MF_00036"/>
    </source>
</evidence>
<dbReference type="InterPro" id="IPR012947">
    <property type="entry name" value="tRNA_SAD"/>
</dbReference>
<keyword evidence="4 14" id="KW-0436">Ligase</keyword>
<dbReference type="STRING" id="1122184.SAMN02745176_01775"/>
<reference evidence="17 18" key="1">
    <citation type="submission" date="2016-11" db="EMBL/GenBank/DDBJ databases">
        <authorList>
            <person name="Jaros S."/>
            <person name="Januszkiewicz K."/>
            <person name="Wedrychowicz H."/>
        </authorList>
    </citation>
    <scope>NUCLEOTIDE SEQUENCE [LARGE SCALE GENOMIC DNA]</scope>
    <source>
        <strain evidence="17 18">DSM 19022</strain>
    </source>
</reference>
<evidence type="ECO:0000256" key="5">
    <source>
        <dbReference type="ARBA" id="ARBA00022723"/>
    </source>
</evidence>
<name>A0A1M6F1V6_9FIRM</name>
<dbReference type="Gene3D" id="3.30.930.10">
    <property type="entry name" value="Bira Bifunctional Protein, Domain 2"/>
    <property type="match status" value="1"/>
</dbReference>
<dbReference type="GO" id="GO:0002161">
    <property type="term" value="F:aminoacyl-tRNA deacylase activity"/>
    <property type="evidence" value="ECO:0007669"/>
    <property type="project" value="TreeGrafter"/>
</dbReference>
<dbReference type="FunFam" id="3.30.930.10:FF:000004">
    <property type="entry name" value="Alanine--tRNA ligase"/>
    <property type="match status" value="1"/>
</dbReference>
<dbReference type="PANTHER" id="PTHR11777:SF9">
    <property type="entry name" value="ALANINE--TRNA LIGASE, CYTOPLASMIC"/>
    <property type="match status" value="1"/>
</dbReference>
<keyword evidence="3 14" id="KW-0820">tRNA-binding</keyword>
<feature type="binding site" evidence="14">
    <location>
        <position position="666"/>
    </location>
    <ligand>
        <name>Zn(2+)</name>
        <dbReference type="ChEBI" id="CHEBI:29105"/>
    </ligand>
</feature>
<dbReference type="AlphaFoldDB" id="A0A1M6F1V6"/>